<dbReference type="OrthoDB" id="9773047at2"/>
<comment type="caution">
    <text evidence="3">The sequence shown here is derived from an EMBL/GenBank/DDBJ whole genome shotgun (WGS) entry which is preliminary data.</text>
</comment>
<dbReference type="InterPro" id="IPR050789">
    <property type="entry name" value="Diverse_Enzym_Activities"/>
</dbReference>
<dbReference type="AlphaFoldDB" id="A0A1B9Y1V2"/>
<feature type="transmembrane region" description="Helical" evidence="1">
    <location>
        <begin position="7"/>
        <end position="23"/>
    </location>
</feature>
<keyword evidence="1" id="KW-0812">Transmembrane</keyword>
<keyword evidence="1" id="KW-0472">Membrane</keyword>
<dbReference type="Gene3D" id="3.40.710.10">
    <property type="entry name" value="DD-peptidase/beta-lactamase superfamily"/>
    <property type="match status" value="1"/>
</dbReference>
<keyword evidence="1" id="KW-1133">Transmembrane helix</keyword>
<organism evidence="3 4">
    <name type="scientific">Tenacibaculum soleae</name>
    <dbReference type="NCBI Taxonomy" id="447689"/>
    <lineage>
        <taxon>Bacteria</taxon>
        <taxon>Pseudomonadati</taxon>
        <taxon>Bacteroidota</taxon>
        <taxon>Flavobacteriia</taxon>
        <taxon>Flavobacteriales</taxon>
        <taxon>Flavobacteriaceae</taxon>
        <taxon>Tenacibaculum</taxon>
    </lineage>
</organism>
<feature type="domain" description="Beta-lactamase-related" evidence="2">
    <location>
        <begin position="158"/>
        <end position="418"/>
    </location>
</feature>
<dbReference type="SUPFAM" id="SSF56601">
    <property type="entry name" value="beta-lactamase/transpeptidase-like"/>
    <property type="match status" value="1"/>
</dbReference>
<dbReference type="STRING" id="447689.BA195_03020"/>
<protein>
    <submittedName>
        <fullName evidence="3">Serine hydrolase</fullName>
    </submittedName>
</protein>
<keyword evidence="4" id="KW-1185">Reference proteome</keyword>
<dbReference type="Pfam" id="PF00144">
    <property type="entry name" value="Beta-lactamase"/>
    <property type="match status" value="1"/>
</dbReference>
<evidence type="ECO:0000313" key="4">
    <source>
        <dbReference type="Proteomes" id="UP000093186"/>
    </source>
</evidence>
<dbReference type="InterPro" id="IPR001466">
    <property type="entry name" value="Beta-lactam-related"/>
</dbReference>
<proteinExistence type="predicted"/>
<reference evidence="3 4" key="1">
    <citation type="submission" date="2016-06" db="EMBL/GenBank/DDBJ databases">
        <title>Draft Genome Sequence of Tenacibaculum soleae UCD-KL19.</title>
        <authorList>
            <person name="Eisen J.A."/>
            <person name="Coil D.A."/>
            <person name="Lujan K.M."/>
        </authorList>
    </citation>
    <scope>NUCLEOTIDE SEQUENCE [LARGE SCALE GENOMIC DNA]</scope>
    <source>
        <strain evidence="3 4">UCD-KL19</strain>
    </source>
</reference>
<dbReference type="PANTHER" id="PTHR43283">
    <property type="entry name" value="BETA-LACTAMASE-RELATED"/>
    <property type="match status" value="1"/>
</dbReference>
<keyword evidence="3" id="KW-0378">Hydrolase</keyword>
<evidence type="ECO:0000259" key="2">
    <source>
        <dbReference type="Pfam" id="PF00144"/>
    </source>
</evidence>
<sequence length="441" mass="50375">MKIFKRILLFIIILFAVVFYFNYSKLNILAGYSAKNTASSVFLADRTLTFTDKKDNNFSPINLTSDKINEEEKSATGSVFGLLKRKAVYREGLGAVLVNDDFDFHKKPLVPKRTKPDNTTPFPYGNAEQKDTIFANIDYKKLNETINTIFNDVNKTRSVLVIYKDQIIAEKYSEGFDKNSKQLGWSMTKSIASTIVGILQCKGKMHVTTDNLFDEWKDDERKNITLHNLLQMNSGLEWLEDYNTISDVTKMLFLERNMTQTQVNKPLIGKSNETWNYSSGTTNLISGLIRKQFNTHQEYLDFWYSALIDKIGMNSMLIETDMDGNYVGSSYGWATARDWAKLGLLYLHNGEWNGEHLFDKDWVKYATTPTPGSDGWYGAQIWLNAGNRYPDVPKNMYSFNGYKGQNVFILPNENLVVVRTGLTKNADMNTLLKGIISSIKN</sequence>
<dbReference type="EMBL" id="MAKX01000001">
    <property type="protein sequence ID" value="OCK43691.1"/>
    <property type="molecule type" value="Genomic_DNA"/>
</dbReference>
<evidence type="ECO:0000313" key="3">
    <source>
        <dbReference type="EMBL" id="OCK43691.1"/>
    </source>
</evidence>
<dbReference type="RefSeq" id="WP_068702305.1">
    <property type="nucleotide sequence ID" value="NZ_MAKX01000001.1"/>
</dbReference>
<accession>A0A1B9Y1V2</accession>
<dbReference type="Proteomes" id="UP000093186">
    <property type="component" value="Unassembled WGS sequence"/>
</dbReference>
<dbReference type="PANTHER" id="PTHR43283:SF7">
    <property type="entry name" value="BETA-LACTAMASE-RELATED DOMAIN-CONTAINING PROTEIN"/>
    <property type="match status" value="1"/>
</dbReference>
<name>A0A1B9Y1V2_9FLAO</name>
<dbReference type="InterPro" id="IPR012338">
    <property type="entry name" value="Beta-lactam/transpept-like"/>
</dbReference>
<gene>
    <name evidence="3" type="ORF">BA195_03020</name>
</gene>
<evidence type="ECO:0000256" key="1">
    <source>
        <dbReference type="SAM" id="Phobius"/>
    </source>
</evidence>
<dbReference type="GO" id="GO:0016787">
    <property type="term" value="F:hydrolase activity"/>
    <property type="evidence" value="ECO:0007669"/>
    <property type="project" value="UniProtKB-KW"/>
</dbReference>